<evidence type="ECO:0000313" key="4">
    <source>
        <dbReference type="Proteomes" id="UP000516052"/>
    </source>
</evidence>
<dbReference type="PANTHER" id="PTHR43625">
    <property type="entry name" value="AFLATOXIN B1 ALDEHYDE REDUCTASE"/>
    <property type="match status" value="1"/>
</dbReference>
<dbReference type="GO" id="GO:0016491">
    <property type="term" value="F:oxidoreductase activity"/>
    <property type="evidence" value="ECO:0007669"/>
    <property type="project" value="UniProtKB-KW"/>
</dbReference>
<reference evidence="3 4" key="1">
    <citation type="submission" date="2020-08" db="EMBL/GenBank/DDBJ databases">
        <title>A novel species.</title>
        <authorList>
            <person name="Gao J."/>
        </authorList>
    </citation>
    <scope>NUCLEOTIDE SEQUENCE [LARGE SCALE GENOMIC DNA]</scope>
    <source>
        <strain evidence="3 4">CRXT-G-22</strain>
    </source>
</reference>
<keyword evidence="1" id="KW-0560">Oxidoreductase</keyword>
<keyword evidence="4" id="KW-1185">Reference proteome</keyword>
<feature type="domain" description="NADP-dependent oxidoreductase" evidence="2">
    <location>
        <begin position="34"/>
        <end position="330"/>
    </location>
</feature>
<dbReference type="InterPro" id="IPR050791">
    <property type="entry name" value="Aldo-Keto_reductase"/>
</dbReference>
<evidence type="ECO:0000256" key="1">
    <source>
        <dbReference type="ARBA" id="ARBA00023002"/>
    </source>
</evidence>
<dbReference type="AlphaFoldDB" id="A0A7H0IEY8"/>
<dbReference type="EMBL" id="CP060828">
    <property type="protein sequence ID" value="QNP71354.1"/>
    <property type="molecule type" value="Genomic_DNA"/>
</dbReference>
<accession>A0A7H0IEY8</accession>
<organism evidence="3 4">
    <name type="scientific">Streptomyces roseirectus</name>
    <dbReference type="NCBI Taxonomy" id="2768066"/>
    <lineage>
        <taxon>Bacteria</taxon>
        <taxon>Bacillati</taxon>
        <taxon>Actinomycetota</taxon>
        <taxon>Actinomycetes</taxon>
        <taxon>Kitasatosporales</taxon>
        <taxon>Streptomycetaceae</taxon>
        <taxon>Streptomyces</taxon>
    </lineage>
</organism>
<protein>
    <submittedName>
        <fullName evidence="3">Aldo/keto reductase</fullName>
    </submittedName>
</protein>
<evidence type="ECO:0000259" key="2">
    <source>
        <dbReference type="Pfam" id="PF00248"/>
    </source>
</evidence>
<evidence type="ECO:0000313" key="3">
    <source>
        <dbReference type="EMBL" id="QNP71354.1"/>
    </source>
</evidence>
<name>A0A7H0IEY8_9ACTN</name>
<dbReference type="Proteomes" id="UP000516052">
    <property type="component" value="Chromosome"/>
</dbReference>
<sequence length="349" mass="37754">MPPRRPVRSVEGMAQQTSKLPLRALGTQGLKTGAIGLGTMGMTMAYGAGDEQAGIDAIRRAHDLGVTLFDTAELYGWGTGSNEQLLGRAVAGFRDEIFLATKFGFDLSDVSDPLNLPLDSRPENIRRVTEESLRHLGTDRIDVLYQHRVDPGVPIEEVAGAVGELIAEGKVLYFGLSEAGPDTVRRAHAVQPVSVLQTEYSVFERAVEADILPVVRELGIGFVPYSPLGRGFLTGTVKPAAEYAEDDIRRWDERWQPGNYEKNVAAVRELTALAESRGATAPQLALAWLLSQGDDIVPIPGTRSAARVQENVTAAQLTLTTEDLARIDAVLPHGAAGSRYPESLMPTWT</sequence>
<dbReference type="InterPro" id="IPR036812">
    <property type="entry name" value="NAD(P)_OxRdtase_dom_sf"/>
</dbReference>
<dbReference type="KEGG" id="sroi:IAG44_19220"/>
<dbReference type="SUPFAM" id="SSF51430">
    <property type="entry name" value="NAD(P)-linked oxidoreductase"/>
    <property type="match status" value="1"/>
</dbReference>
<dbReference type="Pfam" id="PF00248">
    <property type="entry name" value="Aldo_ket_red"/>
    <property type="match status" value="1"/>
</dbReference>
<dbReference type="PANTHER" id="PTHR43625:SF99">
    <property type="entry name" value="ALDO-KETO REDUCTASE 1-RELATED"/>
    <property type="match status" value="1"/>
</dbReference>
<proteinExistence type="predicted"/>
<dbReference type="InterPro" id="IPR023210">
    <property type="entry name" value="NADP_OxRdtase_dom"/>
</dbReference>
<dbReference type="Gene3D" id="3.20.20.100">
    <property type="entry name" value="NADP-dependent oxidoreductase domain"/>
    <property type="match status" value="1"/>
</dbReference>
<dbReference type="GO" id="GO:0005737">
    <property type="term" value="C:cytoplasm"/>
    <property type="evidence" value="ECO:0007669"/>
    <property type="project" value="TreeGrafter"/>
</dbReference>
<dbReference type="CDD" id="cd19076">
    <property type="entry name" value="AKR_AKR13A_13D"/>
    <property type="match status" value="1"/>
</dbReference>
<gene>
    <name evidence="3" type="ORF">IAG44_19220</name>
</gene>